<feature type="domain" description="Beta-galactosidase trimerisation" evidence="1">
    <location>
        <begin position="388"/>
        <end position="479"/>
    </location>
</feature>
<dbReference type="SUPFAM" id="SSF52317">
    <property type="entry name" value="Class I glutamine amidotransferase-like"/>
    <property type="match status" value="1"/>
</dbReference>
<organism evidence="2 3">
    <name type="scientific">Devosia neptuniae</name>
    <dbReference type="NCBI Taxonomy" id="191302"/>
    <lineage>
        <taxon>Bacteria</taxon>
        <taxon>Pseudomonadati</taxon>
        <taxon>Pseudomonadota</taxon>
        <taxon>Alphaproteobacteria</taxon>
        <taxon>Hyphomicrobiales</taxon>
        <taxon>Devosiaceae</taxon>
        <taxon>Devosia</taxon>
    </lineage>
</organism>
<keyword evidence="3" id="KW-1185">Reference proteome</keyword>
<name>A0ABY6CAG6_9HYPH</name>
<sequence>MLHDHEPSSASGATDTKTWWQRPYRMVQTNLRQPDALYDQRKLAREIKAFGADVLLYNIGGIYAFYPTKLPLQAINPMMKGDALGDAIEAAHAEGIALVGRFDMSKATRLGYEAHPEWFVHNAKGEALEYNGTYQACVNGGWYQDYALDIISESLGKYDVDGVFFNMFGYTNFTYSGHYFGTCVCDNCRRRFHDMYGKPLPLKEDFSDPSYADYLEFKDRTSLELRSKVYKHIKQVAPKVAMTGHRGDSDLIRMETQRAVDRPQPEWPYQAGEQARWGQAYGQGKTVSSTSANFIDFAWRFVSETGAYQLARAAQQLASGATLDFYLLGVMDQDDKSAFADTSKLFQWHKANERNYAGLKPASRIALYHSHNVVPGHGAGGYSKRPASGKHAEAAFRGAYRALLEARLPFDMVVDEVITGKNGAKVLAQYEALVMPNVTCLSDAEATVIDAWVEAGGVLLATGETGFYDEKGVARDEPVLQSLPIIGNPMPRQNMKGSYFRVRPGELPIGDDVKLLMLDHTYYVAQAKRGAETLLTLLPPQRFGPPELCFPDYESVLPGAITGTHGKGKAIYVPWHADALYYRDSLPHTRTFLTDLVVRNIPASPVKVEGRGALEVTIQAQPDAGKTLVHLVNYGGQRNNLYEDAPALHGLRLAMHGVGGEAIALVSGKTMMPEGEADQDGYVWYALPPVEAFEAIQFSTA</sequence>
<dbReference type="Pfam" id="PF08532">
    <property type="entry name" value="Glyco_hydro_42M"/>
    <property type="match status" value="1"/>
</dbReference>
<dbReference type="Proteomes" id="UP001061862">
    <property type="component" value="Chromosome"/>
</dbReference>
<dbReference type="CDD" id="cd03143">
    <property type="entry name" value="A4_beta-galactosidase_middle_domain"/>
    <property type="match status" value="1"/>
</dbReference>
<dbReference type="InterPro" id="IPR013738">
    <property type="entry name" value="Beta_galactosidase_Trimer"/>
</dbReference>
<evidence type="ECO:0000259" key="1">
    <source>
        <dbReference type="Pfam" id="PF08532"/>
    </source>
</evidence>
<dbReference type="EMBL" id="CP104965">
    <property type="protein sequence ID" value="UXN69134.1"/>
    <property type="molecule type" value="Genomic_DNA"/>
</dbReference>
<dbReference type="SUPFAM" id="SSF51445">
    <property type="entry name" value="(Trans)glycosidases"/>
    <property type="match status" value="1"/>
</dbReference>
<accession>A0ABY6CAG6</accession>
<dbReference type="Gene3D" id="3.40.50.880">
    <property type="match status" value="1"/>
</dbReference>
<gene>
    <name evidence="2" type="ORF">N8A98_18115</name>
</gene>
<dbReference type="InterPro" id="IPR028212">
    <property type="entry name" value="GHL6"/>
</dbReference>
<protein>
    <submittedName>
        <fullName evidence="2">Beta-galactosidase trimerization domain-containing protein</fullName>
    </submittedName>
</protein>
<evidence type="ECO:0000313" key="3">
    <source>
        <dbReference type="Proteomes" id="UP001061862"/>
    </source>
</evidence>
<reference evidence="2 3" key="1">
    <citation type="submission" date="2022-09" db="EMBL/GenBank/DDBJ databases">
        <title>Interaction between co-microsymbionts with complementary sets of symbiotic genes in legume-rhizobium systems.</title>
        <authorList>
            <person name="Safronova V."/>
            <person name="Sazanova A."/>
            <person name="Afonin A."/>
            <person name="Chirak E."/>
        </authorList>
    </citation>
    <scope>NUCLEOTIDE SEQUENCE [LARGE SCALE GENOMIC DNA]</scope>
    <source>
        <strain evidence="2 3">A18/4-1</strain>
    </source>
</reference>
<dbReference type="RefSeq" id="WP_262167392.1">
    <property type="nucleotide sequence ID" value="NZ_CP104965.1"/>
</dbReference>
<dbReference type="InterPro" id="IPR029062">
    <property type="entry name" value="Class_I_gatase-like"/>
</dbReference>
<dbReference type="Pfam" id="PF14871">
    <property type="entry name" value="GHL6"/>
    <property type="match status" value="1"/>
</dbReference>
<proteinExistence type="predicted"/>
<dbReference type="Gene3D" id="3.20.20.80">
    <property type="entry name" value="Glycosidases"/>
    <property type="match status" value="1"/>
</dbReference>
<evidence type="ECO:0000313" key="2">
    <source>
        <dbReference type="EMBL" id="UXN69134.1"/>
    </source>
</evidence>
<dbReference type="InterPro" id="IPR017853">
    <property type="entry name" value="GH"/>
</dbReference>